<feature type="transmembrane region" description="Helical" evidence="6">
    <location>
        <begin position="124"/>
        <end position="148"/>
    </location>
</feature>
<feature type="transmembrane region" description="Helical" evidence="6">
    <location>
        <begin position="160"/>
        <end position="179"/>
    </location>
</feature>
<keyword evidence="8" id="KW-1185">Reference proteome</keyword>
<feature type="transmembrane region" description="Helical" evidence="6">
    <location>
        <begin position="394"/>
        <end position="414"/>
    </location>
</feature>
<dbReference type="OrthoDB" id="3829820at2"/>
<feature type="transmembrane region" description="Helical" evidence="6">
    <location>
        <begin position="361"/>
        <end position="382"/>
    </location>
</feature>
<feature type="transmembrane region" description="Helical" evidence="6">
    <location>
        <begin position="21"/>
        <end position="42"/>
    </location>
</feature>
<name>A0A5C8NFP9_9ACTN</name>
<evidence type="ECO:0000256" key="4">
    <source>
        <dbReference type="ARBA" id="ARBA00022989"/>
    </source>
</evidence>
<feature type="transmembrane region" description="Helical" evidence="6">
    <location>
        <begin position="185"/>
        <end position="206"/>
    </location>
</feature>
<dbReference type="AlphaFoldDB" id="A0A5C8NFP9"/>
<feature type="transmembrane region" description="Helical" evidence="6">
    <location>
        <begin position="99"/>
        <end position="118"/>
    </location>
</feature>
<dbReference type="Proteomes" id="UP000321571">
    <property type="component" value="Unassembled WGS sequence"/>
</dbReference>
<feature type="transmembrane region" description="Helical" evidence="6">
    <location>
        <begin position="332"/>
        <end position="349"/>
    </location>
</feature>
<keyword evidence="5 6" id="KW-0472">Membrane</keyword>
<gene>
    <name evidence="7" type="ORF">FHP06_09255</name>
</gene>
<proteinExistence type="predicted"/>
<dbReference type="PANTHER" id="PTHR30250:SF11">
    <property type="entry name" value="O-ANTIGEN TRANSPORTER-RELATED"/>
    <property type="match status" value="1"/>
</dbReference>
<organism evidence="7 8">
    <name type="scientific">Aeromicrobium terrae</name>
    <dbReference type="NCBI Taxonomy" id="2498846"/>
    <lineage>
        <taxon>Bacteria</taxon>
        <taxon>Bacillati</taxon>
        <taxon>Actinomycetota</taxon>
        <taxon>Actinomycetes</taxon>
        <taxon>Propionibacteriales</taxon>
        <taxon>Nocardioidaceae</taxon>
        <taxon>Aeromicrobium</taxon>
    </lineage>
</organism>
<dbReference type="InterPro" id="IPR002797">
    <property type="entry name" value="Polysacc_synth"/>
</dbReference>
<dbReference type="InterPro" id="IPR050833">
    <property type="entry name" value="Poly_Biosynth_Transport"/>
</dbReference>
<comment type="subcellular location">
    <subcellularLocation>
        <location evidence="1">Cell membrane</location>
        <topology evidence="1">Multi-pass membrane protein</topology>
    </subcellularLocation>
</comment>
<keyword evidence="3 6" id="KW-0812">Transmembrane</keyword>
<feature type="transmembrane region" description="Helical" evidence="6">
    <location>
        <begin position="54"/>
        <end position="78"/>
    </location>
</feature>
<evidence type="ECO:0000256" key="2">
    <source>
        <dbReference type="ARBA" id="ARBA00022475"/>
    </source>
</evidence>
<dbReference type="PANTHER" id="PTHR30250">
    <property type="entry name" value="PST FAMILY PREDICTED COLANIC ACID TRANSPORTER"/>
    <property type="match status" value="1"/>
</dbReference>
<evidence type="ECO:0000313" key="7">
    <source>
        <dbReference type="EMBL" id="TXL60619.1"/>
    </source>
</evidence>
<comment type="caution">
    <text evidence="7">The sequence shown here is derived from an EMBL/GenBank/DDBJ whole genome shotgun (WGS) entry which is preliminary data.</text>
</comment>
<dbReference type="GO" id="GO:0005886">
    <property type="term" value="C:plasma membrane"/>
    <property type="evidence" value="ECO:0007669"/>
    <property type="project" value="UniProtKB-SubCell"/>
</dbReference>
<dbReference type="EMBL" id="VDUX01000004">
    <property type="protein sequence ID" value="TXL60619.1"/>
    <property type="molecule type" value="Genomic_DNA"/>
</dbReference>
<dbReference type="Pfam" id="PF01943">
    <property type="entry name" value="Polysacc_synt"/>
    <property type="match status" value="1"/>
</dbReference>
<keyword evidence="4 6" id="KW-1133">Transmembrane helix</keyword>
<sequence length="443" mass="45417">MNQGSAVGRLTHRLRAGGLRAIVSIALAGVGVQVLTFVSGPIVARMLGADGRGLMVLVIVVASLCSAFGVGGLPAAASHAVGASGAAARDAARGLIGRWTLAMLGPGLVAGILTAIVVRHEDEWLLLSVLGAAVAYFQCLNYLALALLQGEGAIQRVNSARLIGIAAYVAAVVIIFVAVPTEHAPTILAIYAASLAGGSVLGWCMLRKPTGDTSLAVPSSEVHAFARRAWTTGLKPLDALGLDQLLVGVVLGQAALGIYSVAVSVTSLPLVALNGVALALLPKLASLEPGDSIGVMRRWVLASVGLAAAMVLGIEIVLGPAIRIFFGDEFEPAIGLGRLLVIAWAFLALRRVLAAAAQAQGRVVAASVAEGVSTVLLAVLAYVGMKADDLDGVAWAMIGVSVFCCAWLAAVMTWRHDSADSIHAPEADELEPPVTDTVEHRLT</sequence>
<evidence type="ECO:0000256" key="6">
    <source>
        <dbReference type="SAM" id="Phobius"/>
    </source>
</evidence>
<protein>
    <submittedName>
        <fullName evidence="7">Lipopolysaccharide biosynthesis protein</fullName>
    </submittedName>
</protein>
<feature type="transmembrane region" description="Helical" evidence="6">
    <location>
        <begin position="299"/>
        <end position="326"/>
    </location>
</feature>
<reference evidence="7 8" key="1">
    <citation type="submission" date="2019-06" db="EMBL/GenBank/DDBJ databases">
        <title>Aeromicrobium sp. nov., isolated from a maize field.</title>
        <authorList>
            <person name="Lin S.-Y."/>
            <person name="Tsai C.-F."/>
            <person name="Young C.-C."/>
        </authorList>
    </citation>
    <scope>NUCLEOTIDE SEQUENCE [LARGE SCALE GENOMIC DNA]</scope>
    <source>
        <strain evidence="7 8">CC-CFT486</strain>
    </source>
</reference>
<dbReference type="RefSeq" id="WP_147686079.1">
    <property type="nucleotide sequence ID" value="NZ_VDUX01000004.1"/>
</dbReference>
<evidence type="ECO:0000256" key="1">
    <source>
        <dbReference type="ARBA" id="ARBA00004651"/>
    </source>
</evidence>
<keyword evidence="2" id="KW-1003">Cell membrane</keyword>
<evidence type="ECO:0000313" key="8">
    <source>
        <dbReference type="Proteomes" id="UP000321571"/>
    </source>
</evidence>
<evidence type="ECO:0000256" key="5">
    <source>
        <dbReference type="ARBA" id="ARBA00023136"/>
    </source>
</evidence>
<accession>A0A5C8NFP9</accession>
<evidence type="ECO:0000256" key="3">
    <source>
        <dbReference type="ARBA" id="ARBA00022692"/>
    </source>
</evidence>